<dbReference type="InterPro" id="IPR050087">
    <property type="entry name" value="AON_synthase_class-II"/>
</dbReference>
<dbReference type="GO" id="GO:0005783">
    <property type="term" value="C:endoplasmic reticulum"/>
    <property type="evidence" value="ECO:0007669"/>
    <property type="project" value="TreeGrafter"/>
</dbReference>
<evidence type="ECO:0000259" key="15">
    <source>
        <dbReference type="Pfam" id="PF00155"/>
    </source>
</evidence>
<dbReference type="EC" id="2.3.1.50" evidence="5"/>
<evidence type="ECO:0000256" key="9">
    <source>
        <dbReference type="ARBA" id="ARBA00023098"/>
    </source>
</evidence>
<protein>
    <recommendedName>
        <fullName evidence="11">Serine palmitoyltransferase 1</fullName>
        <ecNumber evidence="5">2.3.1.50</ecNumber>
    </recommendedName>
    <alternativeName>
        <fullName evidence="12">Long chain base biosynthesis protein 1</fullName>
    </alternativeName>
    <alternativeName>
        <fullName evidence="13">Serine-palmitoyl-CoA transferase 1</fullName>
    </alternativeName>
</protein>
<dbReference type="OrthoDB" id="3168162at2759"/>
<evidence type="ECO:0000256" key="6">
    <source>
        <dbReference type="ARBA" id="ARBA00022679"/>
    </source>
</evidence>
<evidence type="ECO:0000256" key="5">
    <source>
        <dbReference type="ARBA" id="ARBA00013220"/>
    </source>
</evidence>
<dbReference type="InterPro" id="IPR015421">
    <property type="entry name" value="PyrdxlP-dep_Trfase_major"/>
</dbReference>
<feature type="region of interest" description="Disordered" evidence="14">
    <location>
        <begin position="480"/>
        <end position="503"/>
    </location>
</feature>
<evidence type="ECO:0000313" key="17">
    <source>
        <dbReference type="Proteomes" id="UP000271974"/>
    </source>
</evidence>
<dbReference type="STRING" id="188477.A0A3S1A7Q9"/>
<keyword evidence="7" id="KW-0663">Pyridoxal phosphate</keyword>
<keyword evidence="8" id="KW-0746">Sphingolipid metabolism</keyword>
<accession>A0A3S1A7Q9</accession>
<reference evidence="16 17" key="1">
    <citation type="submission" date="2019-01" db="EMBL/GenBank/DDBJ databases">
        <title>A draft genome assembly of the solar-powered sea slug Elysia chlorotica.</title>
        <authorList>
            <person name="Cai H."/>
            <person name="Li Q."/>
            <person name="Fang X."/>
            <person name="Li J."/>
            <person name="Curtis N.E."/>
            <person name="Altenburger A."/>
            <person name="Shibata T."/>
            <person name="Feng M."/>
            <person name="Maeda T."/>
            <person name="Schwartz J.A."/>
            <person name="Shigenobu S."/>
            <person name="Lundholm N."/>
            <person name="Nishiyama T."/>
            <person name="Yang H."/>
            <person name="Hasebe M."/>
            <person name="Li S."/>
            <person name="Pierce S.K."/>
            <person name="Wang J."/>
        </authorList>
    </citation>
    <scope>NUCLEOTIDE SEQUENCE [LARGE SCALE GENOMIC DNA]</scope>
    <source>
        <strain evidence="16">EC2010</strain>
        <tissue evidence="16">Whole organism of an adult</tissue>
    </source>
</reference>
<organism evidence="16 17">
    <name type="scientific">Elysia chlorotica</name>
    <name type="common">Eastern emerald elysia</name>
    <name type="synonym">Sea slug</name>
    <dbReference type="NCBI Taxonomy" id="188477"/>
    <lineage>
        <taxon>Eukaryota</taxon>
        <taxon>Metazoa</taxon>
        <taxon>Spiralia</taxon>
        <taxon>Lophotrochozoa</taxon>
        <taxon>Mollusca</taxon>
        <taxon>Gastropoda</taxon>
        <taxon>Heterobranchia</taxon>
        <taxon>Euthyneura</taxon>
        <taxon>Panpulmonata</taxon>
        <taxon>Sacoglossa</taxon>
        <taxon>Placobranchoidea</taxon>
        <taxon>Plakobranchidae</taxon>
        <taxon>Elysia</taxon>
    </lineage>
</organism>
<evidence type="ECO:0000256" key="4">
    <source>
        <dbReference type="ARBA" id="ARBA00008392"/>
    </source>
</evidence>
<evidence type="ECO:0000256" key="12">
    <source>
        <dbReference type="ARBA" id="ARBA00041765"/>
    </source>
</evidence>
<comment type="pathway">
    <text evidence="2">Lipid metabolism; sphingolipid metabolism.</text>
</comment>
<dbReference type="PANTHER" id="PTHR13693">
    <property type="entry name" value="CLASS II AMINOTRANSFERASE/8-AMINO-7-OXONONANOATE SYNTHASE"/>
    <property type="match status" value="1"/>
</dbReference>
<dbReference type="InterPro" id="IPR015424">
    <property type="entry name" value="PyrdxlP-dep_Trfase"/>
</dbReference>
<comment type="caution">
    <text evidence="16">The sequence shown here is derived from an EMBL/GenBank/DDBJ whole genome shotgun (WGS) entry which is preliminary data.</text>
</comment>
<dbReference type="PANTHER" id="PTHR13693:SF2">
    <property type="entry name" value="SERINE PALMITOYLTRANSFERASE 1"/>
    <property type="match status" value="1"/>
</dbReference>
<keyword evidence="10" id="KW-0012">Acyltransferase</keyword>
<dbReference type="InterPro" id="IPR004839">
    <property type="entry name" value="Aminotransferase_I/II_large"/>
</dbReference>
<evidence type="ECO:0000256" key="7">
    <source>
        <dbReference type="ARBA" id="ARBA00022898"/>
    </source>
</evidence>
<evidence type="ECO:0000256" key="14">
    <source>
        <dbReference type="SAM" id="MobiDB-lite"/>
    </source>
</evidence>
<comment type="pathway">
    <text evidence="3">Sphingolipid metabolism.</text>
</comment>
<dbReference type="FunFam" id="3.40.640.10:FF:000049">
    <property type="entry name" value="serine palmitoyltransferase 1 isoform X1"/>
    <property type="match status" value="1"/>
</dbReference>
<sequence>MMAVIPATWDMYDLIQGVLQAPWYHMVFEVALVLLIMKIYYSQSFSPDKTVLTEKEKETLVAEWVPEPLAPEVPDDHPILVGMDKYCIEGQNGKYVKVNGKSCINLATFNFLSMVGRKEIEDVALQALKVYGVGSCGPRGFYGTMDVHIQLEEDLAKFMVCEEAILYSYGFATIASAIPAYSKRGDIIYVDENVGFAVQKGLTASRSNIRWFRHNDMEHLEQLLIEQSRLDKKNPKKAKVTRRFIVVEGLYLNSGDICPLPKLVELKWKYKVRIFLEETMSFGVLGATGRGVTEHFEISPDHIDLISCSLENAFGSTGGFCCGKKFIIDHQRLSGLGYCFSASQPPMLASAAIQALKILQDKPHMLVDLRENSEKFHEKLKGIPDIAVVGDPISPIKHLVLAEPAGDPGLDIRTLEMVVDTAMNESVALTVARYLEPEEHLPKGPSIRLSVNCELTQDEITRSVEVIQRSFQTVLQKLRTRSPEVSSPLESVQQDKKSEVASR</sequence>
<evidence type="ECO:0000256" key="3">
    <source>
        <dbReference type="ARBA" id="ARBA00004991"/>
    </source>
</evidence>
<evidence type="ECO:0000313" key="16">
    <source>
        <dbReference type="EMBL" id="RUS84755.1"/>
    </source>
</evidence>
<dbReference type="GO" id="GO:0004758">
    <property type="term" value="F:serine C-palmitoyltransferase activity"/>
    <property type="evidence" value="ECO:0007669"/>
    <property type="project" value="UniProtKB-EC"/>
</dbReference>
<evidence type="ECO:0000256" key="13">
    <source>
        <dbReference type="ARBA" id="ARBA00042649"/>
    </source>
</evidence>
<dbReference type="Gene3D" id="3.40.640.10">
    <property type="entry name" value="Type I PLP-dependent aspartate aminotransferase-like (Major domain)"/>
    <property type="match status" value="1"/>
</dbReference>
<dbReference type="SUPFAM" id="SSF53383">
    <property type="entry name" value="PLP-dependent transferases"/>
    <property type="match status" value="1"/>
</dbReference>
<proteinExistence type="inferred from homology"/>
<dbReference type="InterPro" id="IPR015422">
    <property type="entry name" value="PyrdxlP-dep_Trfase_small"/>
</dbReference>
<dbReference type="GO" id="GO:0030170">
    <property type="term" value="F:pyridoxal phosphate binding"/>
    <property type="evidence" value="ECO:0007669"/>
    <property type="project" value="InterPro"/>
</dbReference>
<dbReference type="GO" id="GO:0046512">
    <property type="term" value="P:sphingosine biosynthetic process"/>
    <property type="evidence" value="ECO:0007669"/>
    <property type="project" value="TreeGrafter"/>
</dbReference>
<comment type="cofactor">
    <cofactor evidence="1">
        <name>pyridoxal 5'-phosphate</name>
        <dbReference type="ChEBI" id="CHEBI:597326"/>
    </cofactor>
</comment>
<evidence type="ECO:0000256" key="8">
    <source>
        <dbReference type="ARBA" id="ARBA00022919"/>
    </source>
</evidence>
<dbReference type="Proteomes" id="UP000271974">
    <property type="component" value="Unassembled WGS sequence"/>
</dbReference>
<evidence type="ECO:0000256" key="10">
    <source>
        <dbReference type="ARBA" id="ARBA00023315"/>
    </source>
</evidence>
<evidence type="ECO:0000256" key="11">
    <source>
        <dbReference type="ARBA" id="ARBA00041066"/>
    </source>
</evidence>
<dbReference type="GO" id="GO:0046513">
    <property type="term" value="P:ceramide biosynthetic process"/>
    <property type="evidence" value="ECO:0007669"/>
    <property type="project" value="TreeGrafter"/>
</dbReference>
<gene>
    <name evidence="16" type="ORF">EGW08_007497</name>
</gene>
<name>A0A3S1A7Q9_ELYCH</name>
<feature type="domain" description="Aminotransferase class I/classII large" evidence="15">
    <location>
        <begin position="102"/>
        <end position="467"/>
    </location>
</feature>
<comment type="similarity">
    <text evidence="4">Belongs to the class-II pyridoxal-phosphate-dependent aminotransferase family.</text>
</comment>
<dbReference type="GO" id="GO:0016020">
    <property type="term" value="C:membrane"/>
    <property type="evidence" value="ECO:0007669"/>
    <property type="project" value="GOC"/>
</dbReference>
<feature type="compositionally biased region" description="Basic and acidic residues" evidence="14">
    <location>
        <begin position="493"/>
        <end position="503"/>
    </location>
</feature>
<dbReference type="Pfam" id="PF00155">
    <property type="entry name" value="Aminotran_1_2"/>
    <property type="match status" value="1"/>
</dbReference>
<feature type="compositionally biased region" description="Polar residues" evidence="14">
    <location>
        <begin position="483"/>
        <end position="492"/>
    </location>
</feature>
<keyword evidence="17" id="KW-1185">Reference proteome</keyword>
<evidence type="ECO:0000256" key="1">
    <source>
        <dbReference type="ARBA" id="ARBA00001933"/>
    </source>
</evidence>
<dbReference type="Gene3D" id="3.90.1150.10">
    <property type="entry name" value="Aspartate Aminotransferase, domain 1"/>
    <property type="match status" value="1"/>
</dbReference>
<keyword evidence="6" id="KW-0808">Transferase</keyword>
<dbReference type="EMBL" id="RQTK01000194">
    <property type="protein sequence ID" value="RUS84755.1"/>
    <property type="molecule type" value="Genomic_DNA"/>
</dbReference>
<keyword evidence="9" id="KW-0443">Lipid metabolism</keyword>
<dbReference type="AlphaFoldDB" id="A0A3S1A7Q9"/>
<evidence type="ECO:0000256" key="2">
    <source>
        <dbReference type="ARBA" id="ARBA00004760"/>
    </source>
</evidence>